<dbReference type="AlphaFoldDB" id="A0A2G5IA31"/>
<dbReference type="OrthoDB" id="9975959at2759"/>
<keyword evidence="7" id="KW-0378">Hydrolase</keyword>
<evidence type="ECO:0000256" key="7">
    <source>
        <dbReference type="ARBA" id="ARBA00022801"/>
    </source>
</evidence>
<dbReference type="GO" id="GO:0004518">
    <property type="term" value="F:nuclease activity"/>
    <property type="evidence" value="ECO:0007669"/>
    <property type="project" value="UniProtKB-KW"/>
</dbReference>
<evidence type="ECO:0000313" key="12">
    <source>
        <dbReference type="EMBL" id="PIB01706.1"/>
    </source>
</evidence>
<comment type="cofactor">
    <cofactor evidence="2">
        <name>Mg(2+)</name>
        <dbReference type="ChEBI" id="CHEBI:18420"/>
    </cofactor>
</comment>
<keyword evidence="5" id="KW-0479">Metal-binding</keyword>
<dbReference type="CDD" id="cd09080">
    <property type="entry name" value="TDP2"/>
    <property type="match status" value="1"/>
</dbReference>
<protein>
    <recommendedName>
        <fullName evidence="11">Endonuclease/exonuclease/phosphatase domain-containing protein</fullName>
    </recommendedName>
</protein>
<dbReference type="PANTHER" id="PTHR15822:SF4">
    <property type="entry name" value="TYROSYL-DNA PHOSPHODIESTERASE 2"/>
    <property type="match status" value="1"/>
</dbReference>
<evidence type="ECO:0000256" key="9">
    <source>
        <dbReference type="ARBA" id="ARBA00023204"/>
    </source>
</evidence>
<feature type="domain" description="Endonuclease/exonuclease/phosphatase" evidence="11">
    <location>
        <begin position="84"/>
        <end position="352"/>
    </location>
</feature>
<evidence type="ECO:0000256" key="6">
    <source>
        <dbReference type="ARBA" id="ARBA00022763"/>
    </source>
</evidence>
<evidence type="ECO:0000256" key="3">
    <source>
        <dbReference type="ARBA" id="ARBA00004322"/>
    </source>
</evidence>
<keyword evidence="8" id="KW-0460">Magnesium</keyword>
<comment type="cofactor">
    <cofactor evidence="1">
        <name>Mn(2+)</name>
        <dbReference type="ChEBI" id="CHEBI:29035"/>
    </cofactor>
</comment>
<keyword evidence="9" id="KW-0234">DNA repair</keyword>
<sequence length="379" mass="42616">MLHRFNNLIRPLTTTARTSSIMDALVQRSIQLVADKKRPSIPWKLDEPWHQPYYIHDGDKWTAREAKPLDTPPSANISKLALHSWNIDFMLPFPESRMKAGLRYLQKHVVQSEDTAVAIYLQECVESDLKTVSEQPWIQQNFCISDIDISNWASGHYGTITLLSRSTPPTSLFRVHYSATKMERDVLISDIQVASPSQQQDPFTIRLCNSHLESMAFTPALRPPQVSLIASYMHQSPKISAAVAAGDFNAIQPFDKTLHSDNNLLDAYLESGGKEGDTEGHTWGQQASTVLRERFGTSRMDKVYYTPPASEGQGSLKLAKFGYFGRDVVVEDEKEAEEIMNLGFEKAWVTDHLGVEAVFEIVDGSQKESGQRSQEQASL</sequence>
<organism evidence="12 13">
    <name type="scientific">Cercospora beticola</name>
    <name type="common">Sugarbeet leaf spot fungus</name>
    <dbReference type="NCBI Taxonomy" id="122368"/>
    <lineage>
        <taxon>Eukaryota</taxon>
        <taxon>Fungi</taxon>
        <taxon>Dikarya</taxon>
        <taxon>Ascomycota</taxon>
        <taxon>Pezizomycotina</taxon>
        <taxon>Dothideomycetes</taxon>
        <taxon>Dothideomycetidae</taxon>
        <taxon>Mycosphaerellales</taxon>
        <taxon>Mycosphaerellaceae</taxon>
        <taxon>Cercospora</taxon>
    </lineage>
</organism>
<evidence type="ECO:0000256" key="10">
    <source>
        <dbReference type="ARBA" id="ARBA00023242"/>
    </source>
</evidence>
<keyword evidence="6" id="KW-0227">DNA damage</keyword>
<accession>A0A2G5IA31</accession>
<evidence type="ECO:0000256" key="4">
    <source>
        <dbReference type="ARBA" id="ARBA00022722"/>
    </source>
</evidence>
<evidence type="ECO:0000259" key="11">
    <source>
        <dbReference type="Pfam" id="PF03372"/>
    </source>
</evidence>
<comment type="caution">
    <text evidence="12">The sequence shown here is derived from an EMBL/GenBank/DDBJ whole genome shotgun (WGS) entry which is preliminary data.</text>
</comment>
<dbReference type="InterPro" id="IPR005135">
    <property type="entry name" value="Endo/exonuclease/phosphatase"/>
</dbReference>
<evidence type="ECO:0000256" key="2">
    <source>
        <dbReference type="ARBA" id="ARBA00001946"/>
    </source>
</evidence>
<evidence type="ECO:0000313" key="13">
    <source>
        <dbReference type="Proteomes" id="UP000230605"/>
    </source>
</evidence>
<dbReference type="InterPro" id="IPR051547">
    <property type="entry name" value="TDP2-like"/>
</dbReference>
<dbReference type="Pfam" id="PF03372">
    <property type="entry name" value="Exo_endo_phos"/>
    <property type="match status" value="1"/>
</dbReference>
<dbReference type="Gene3D" id="3.60.10.10">
    <property type="entry name" value="Endonuclease/exonuclease/phosphatase"/>
    <property type="match status" value="1"/>
</dbReference>
<dbReference type="GO" id="GO:0005737">
    <property type="term" value="C:cytoplasm"/>
    <property type="evidence" value="ECO:0007669"/>
    <property type="project" value="TreeGrafter"/>
</dbReference>
<dbReference type="GO" id="GO:0070260">
    <property type="term" value="F:5'-tyrosyl-DNA phosphodiesterase activity"/>
    <property type="evidence" value="ECO:0007669"/>
    <property type="project" value="TreeGrafter"/>
</dbReference>
<dbReference type="EMBL" id="LKMD01000100">
    <property type="protein sequence ID" value="PIB01706.1"/>
    <property type="molecule type" value="Genomic_DNA"/>
</dbReference>
<proteinExistence type="predicted"/>
<gene>
    <name evidence="12" type="ORF">CB0940_02012</name>
</gene>
<reference evidence="12 13" key="1">
    <citation type="submission" date="2015-10" db="EMBL/GenBank/DDBJ databases">
        <title>The cercosporin biosynthetic gene cluster was horizontally transferred to several fungal lineages and shown to be expanded in Cercospora beticola based on microsynteny with recipient genomes.</title>
        <authorList>
            <person name="De Jonge R."/>
            <person name="Ebert M.K."/>
            <person name="Suttle J.C."/>
            <person name="Jurick Ii W.M."/>
            <person name="Secor G.A."/>
            <person name="Thomma B.P."/>
            <person name="Van De Peer Y."/>
            <person name="Bolton M.D."/>
        </authorList>
    </citation>
    <scope>NUCLEOTIDE SEQUENCE [LARGE SCALE GENOMIC DNA]</scope>
    <source>
        <strain evidence="12 13">09-40</strain>
    </source>
</reference>
<evidence type="ECO:0000256" key="1">
    <source>
        <dbReference type="ARBA" id="ARBA00001936"/>
    </source>
</evidence>
<evidence type="ECO:0000256" key="5">
    <source>
        <dbReference type="ARBA" id="ARBA00022723"/>
    </source>
</evidence>
<comment type="subcellular location">
    <subcellularLocation>
        <location evidence="3">Nucleus</location>
        <location evidence="3">PML body</location>
    </subcellularLocation>
</comment>
<name>A0A2G5IA31_CERBT</name>
<evidence type="ECO:0000256" key="8">
    <source>
        <dbReference type="ARBA" id="ARBA00022842"/>
    </source>
</evidence>
<dbReference type="GO" id="GO:0046872">
    <property type="term" value="F:metal ion binding"/>
    <property type="evidence" value="ECO:0007669"/>
    <property type="project" value="UniProtKB-KW"/>
</dbReference>
<dbReference type="Proteomes" id="UP000230605">
    <property type="component" value="Chromosome 1"/>
</dbReference>
<dbReference type="SUPFAM" id="SSF56219">
    <property type="entry name" value="DNase I-like"/>
    <property type="match status" value="1"/>
</dbReference>
<dbReference type="PANTHER" id="PTHR15822">
    <property type="entry name" value="TRAF AND TNF RECEPTOR-ASSOCIATED PROTEIN"/>
    <property type="match status" value="1"/>
</dbReference>
<dbReference type="GO" id="GO:0003697">
    <property type="term" value="F:single-stranded DNA binding"/>
    <property type="evidence" value="ECO:0007669"/>
    <property type="project" value="TreeGrafter"/>
</dbReference>
<dbReference type="InterPro" id="IPR036691">
    <property type="entry name" value="Endo/exonu/phosph_ase_sf"/>
</dbReference>
<keyword evidence="4" id="KW-0540">Nuclease</keyword>
<dbReference type="GO" id="GO:0006302">
    <property type="term" value="P:double-strand break repair"/>
    <property type="evidence" value="ECO:0007669"/>
    <property type="project" value="TreeGrafter"/>
</dbReference>
<keyword evidence="10" id="KW-0539">Nucleus</keyword>